<dbReference type="PANTHER" id="PTHR38795:SF1">
    <property type="entry name" value="DUF6604 DOMAIN-CONTAINING PROTEIN"/>
    <property type="match status" value="1"/>
</dbReference>
<dbReference type="Pfam" id="PF20253">
    <property type="entry name" value="DUF6604"/>
    <property type="match status" value="1"/>
</dbReference>
<accession>A0A9P4PTJ3</accession>
<dbReference type="InterPro" id="IPR046539">
    <property type="entry name" value="DUF6604"/>
</dbReference>
<dbReference type="Proteomes" id="UP000799764">
    <property type="component" value="Unassembled WGS sequence"/>
</dbReference>
<dbReference type="OrthoDB" id="3695672at2759"/>
<dbReference type="EMBL" id="MU001494">
    <property type="protein sequence ID" value="KAF2449927.1"/>
    <property type="molecule type" value="Genomic_DNA"/>
</dbReference>
<feature type="region of interest" description="Disordered" evidence="1">
    <location>
        <begin position="25"/>
        <end position="54"/>
    </location>
</feature>
<gene>
    <name evidence="3" type="ORF">P171DRAFT_480982</name>
</gene>
<proteinExistence type="predicted"/>
<name>A0A9P4PTJ3_9PLEO</name>
<comment type="caution">
    <text evidence="3">The sequence shown here is derived from an EMBL/GenBank/DDBJ whole genome shotgun (WGS) entry which is preliminary data.</text>
</comment>
<evidence type="ECO:0000313" key="3">
    <source>
        <dbReference type="EMBL" id="KAF2449927.1"/>
    </source>
</evidence>
<evidence type="ECO:0000313" key="4">
    <source>
        <dbReference type="Proteomes" id="UP000799764"/>
    </source>
</evidence>
<evidence type="ECO:0000259" key="2">
    <source>
        <dbReference type="Pfam" id="PF20253"/>
    </source>
</evidence>
<protein>
    <recommendedName>
        <fullName evidence="2">DUF6604 domain-containing protein</fullName>
    </recommendedName>
</protein>
<dbReference type="PANTHER" id="PTHR38795">
    <property type="entry name" value="DUF6604 DOMAIN-CONTAINING PROTEIN"/>
    <property type="match status" value="1"/>
</dbReference>
<feature type="domain" description="DUF6604" evidence="2">
    <location>
        <begin position="10"/>
        <end position="252"/>
    </location>
</feature>
<sequence>MNIPQENVLNTEYIAGWLAHTAKQCGHEVRTPQPKQQQSQKKKGKAKSTPSTKYASSQDSIICVKDFQRMAEAIASSKPRIHVPRALESVFNRAIRARRKVWLWWEANHSGTDSNKRHSHFISVLETAIGILKPLISSESHINTKGVEHVTLNNRFAGLTVEENDPYDGLIVEVKQAQLPNVPSVVIKQDEEELEEEFFFTIELFLNEVEEVRLFIFGEWINYKKSCEGLTRAAILTNTAVDLVRSAEHQFEQMLVRPKKYPAEEFPVWTLPALLFYHGHKVFHEVSPKLFMNPSLSCIPKRYHHNCAQQRYYMSEVYNALKLYRYLLTKKMTNVWTCVTPETLGKPELTWMTYLALEWAQIAYAAIAMGPHFGTDEMMRGIKHMIDKEEVNIWVIFAMQLHIDISTALGYGRDVSMPFNEYKAFVEDTVKMWDGLDKSGRPFPDLNKKRASSSVADLTEDLTQWTSKAIETHSLFALEDVWASHMGSMKDHHEIIGKTLHKRLGMSPWRCGLLKYQLELQLQHSATSIEYKTKDLIMLDMEFMLQRQGPDHLFHGGFPKNLAEACNKLDLACGKSALNHANNRRRGKIVMKKSNLRRFKDPSVLADPVLQRVNTDPESNADAHKWVSVLVSLMCNPEMQRILDRHENLPIGTYETSAFLKSLELQRKPKPLLTEFRYWLLADAIDQQFD</sequence>
<organism evidence="3 4">
    <name type="scientific">Karstenula rhodostoma CBS 690.94</name>
    <dbReference type="NCBI Taxonomy" id="1392251"/>
    <lineage>
        <taxon>Eukaryota</taxon>
        <taxon>Fungi</taxon>
        <taxon>Dikarya</taxon>
        <taxon>Ascomycota</taxon>
        <taxon>Pezizomycotina</taxon>
        <taxon>Dothideomycetes</taxon>
        <taxon>Pleosporomycetidae</taxon>
        <taxon>Pleosporales</taxon>
        <taxon>Massarineae</taxon>
        <taxon>Didymosphaeriaceae</taxon>
        <taxon>Karstenula</taxon>
    </lineage>
</organism>
<reference evidence="3" key="1">
    <citation type="journal article" date="2020" name="Stud. Mycol.">
        <title>101 Dothideomycetes genomes: a test case for predicting lifestyles and emergence of pathogens.</title>
        <authorList>
            <person name="Haridas S."/>
            <person name="Albert R."/>
            <person name="Binder M."/>
            <person name="Bloem J."/>
            <person name="Labutti K."/>
            <person name="Salamov A."/>
            <person name="Andreopoulos B."/>
            <person name="Baker S."/>
            <person name="Barry K."/>
            <person name="Bills G."/>
            <person name="Bluhm B."/>
            <person name="Cannon C."/>
            <person name="Castanera R."/>
            <person name="Culley D."/>
            <person name="Daum C."/>
            <person name="Ezra D."/>
            <person name="Gonzalez J."/>
            <person name="Henrissat B."/>
            <person name="Kuo A."/>
            <person name="Liang C."/>
            <person name="Lipzen A."/>
            <person name="Lutzoni F."/>
            <person name="Magnuson J."/>
            <person name="Mondo S."/>
            <person name="Nolan M."/>
            <person name="Ohm R."/>
            <person name="Pangilinan J."/>
            <person name="Park H.-J."/>
            <person name="Ramirez L."/>
            <person name="Alfaro M."/>
            <person name="Sun H."/>
            <person name="Tritt A."/>
            <person name="Yoshinaga Y."/>
            <person name="Zwiers L.-H."/>
            <person name="Turgeon B."/>
            <person name="Goodwin S."/>
            <person name="Spatafora J."/>
            <person name="Crous P."/>
            <person name="Grigoriev I."/>
        </authorList>
    </citation>
    <scope>NUCLEOTIDE SEQUENCE</scope>
    <source>
        <strain evidence="3">CBS 690.94</strain>
    </source>
</reference>
<dbReference type="AlphaFoldDB" id="A0A9P4PTJ3"/>
<keyword evidence="4" id="KW-1185">Reference proteome</keyword>
<evidence type="ECO:0000256" key="1">
    <source>
        <dbReference type="SAM" id="MobiDB-lite"/>
    </source>
</evidence>